<dbReference type="PANTHER" id="PTHR42695">
    <property type="entry name" value="GLUTAMINE AMIDOTRANSFERASE YLR126C-RELATED"/>
    <property type="match status" value="1"/>
</dbReference>
<dbReference type="Proteomes" id="UP001342314">
    <property type="component" value="Unassembled WGS sequence"/>
</dbReference>
<evidence type="ECO:0000259" key="1">
    <source>
        <dbReference type="Pfam" id="PF00117"/>
    </source>
</evidence>
<sequence length="294" mass="32932">MIETHLSDEYPRTAIIDLPSHAPRDILLLVCLADTPIPQVVASFGTYHDIFASLFRRGVRISAQEKGELAELTGRGSGRKLTIESYDVVNDRLPSEERVKEADGLLITGSAASAGDDEPWILSLLSFVQRLPSLNPALKTIGVCFGHQIISRAYGAKVERSEHGWEIGTRQIRLTERGREIFEGREHISVHQMHRDHVPELPDGFELLGSTNVCHNHGMVKFVKPNEPFSPENIAIWTTQGHPEFNSMIVNEVITMRESKGVISHEVAEHSREKAGEHDDGDWIGHILLRMFDI</sequence>
<evidence type="ECO:0000313" key="3">
    <source>
        <dbReference type="Proteomes" id="UP001342314"/>
    </source>
</evidence>
<dbReference type="InterPro" id="IPR017926">
    <property type="entry name" value="GATASE"/>
</dbReference>
<dbReference type="PANTHER" id="PTHR42695:SF5">
    <property type="entry name" value="GLUTAMINE AMIDOTRANSFERASE YLR126C-RELATED"/>
    <property type="match status" value="1"/>
</dbReference>
<dbReference type="InterPro" id="IPR029062">
    <property type="entry name" value="Class_I_gatase-like"/>
</dbReference>
<dbReference type="CDD" id="cd01741">
    <property type="entry name" value="GATase1_1"/>
    <property type="match status" value="1"/>
</dbReference>
<dbReference type="SUPFAM" id="SSF52317">
    <property type="entry name" value="Class I glutamine amidotransferase-like"/>
    <property type="match status" value="1"/>
</dbReference>
<dbReference type="GO" id="GO:0005634">
    <property type="term" value="C:nucleus"/>
    <property type="evidence" value="ECO:0007669"/>
    <property type="project" value="TreeGrafter"/>
</dbReference>
<accession>A0AAV5GUF2</accession>
<dbReference type="PROSITE" id="PS51273">
    <property type="entry name" value="GATASE_TYPE_1"/>
    <property type="match status" value="1"/>
</dbReference>
<dbReference type="EMBL" id="BQKY01000013">
    <property type="protein sequence ID" value="GJN93135.1"/>
    <property type="molecule type" value="Genomic_DNA"/>
</dbReference>
<proteinExistence type="predicted"/>
<reference evidence="2 3" key="1">
    <citation type="submission" date="2021-12" db="EMBL/GenBank/DDBJ databases">
        <title>High titer production of polyol ester of fatty acids by Rhodotorula paludigena BS15 towards product separation-free biomass refinery.</title>
        <authorList>
            <person name="Mano J."/>
            <person name="Ono H."/>
            <person name="Tanaka T."/>
            <person name="Naito K."/>
            <person name="Sushida H."/>
            <person name="Ike M."/>
            <person name="Tokuyasu K."/>
            <person name="Kitaoka M."/>
        </authorList>
    </citation>
    <scope>NUCLEOTIDE SEQUENCE [LARGE SCALE GENOMIC DNA]</scope>
    <source>
        <strain evidence="2 3">BS15</strain>
    </source>
</reference>
<gene>
    <name evidence="2" type="ORF">Rhopal_006181-T1</name>
</gene>
<name>A0AAV5GUF2_9BASI</name>
<dbReference type="InterPro" id="IPR044992">
    <property type="entry name" value="ChyE-like"/>
</dbReference>
<feature type="domain" description="Glutamine amidotransferase" evidence="1">
    <location>
        <begin position="88"/>
        <end position="247"/>
    </location>
</feature>
<dbReference type="Pfam" id="PF00117">
    <property type="entry name" value="GATase"/>
    <property type="match status" value="1"/>
</dbReference>
<dbReference type="AlphaFoldDB" id="A0AAV5GUF2"/>
<protein>
    <recommendedName>
        <fullName evidence="1">Glutamine amidotransferase domain-containing protein</fullName>
    </recommendedName>
</protein>
<comment type="caution">
    <text evidence="2">The sequence shown here is derived from an EMBL/GenBank/DDBJ whole genome shotgun (WGS) entry which is preliminary data.</text>
</comment>
<keyword evidence="3" id="KW-1185">Reference proteome</keyword>
<evidence type="ECO:0000313" key="2">
    <source>
        <dbReference type="EMBL" id="GJN93135.1"/>
    </source>
</evidence>
<organism evidence="2 3">
    <name type="scientific">Rhodotorula paludigena</name>
    <dbReference type="NCBI Taxonomy" id="86838"/>
    <lineage>
        <taxon>Eukaryota</taxon>
        <taxon>Fungi</taxon>
        <taxon>Dikarya</taxon>
        <taxon>Basidiomycota</taxon>
        <taxon>Pucciniomycotina</taxon>
        <taxon>Microbotryomycetes</taxon>
        <taxon>Sporidiobolales</taxon>
        <taxon>Sporidiobolaceae</taxon>
        <taxon>Rhodotorula</taxon>
    </lineage>
</organism>
<dbReference type="Gene3D" id="3.40.50.880">
    <property type="match status" value="1"/>
</dbReference>
<dbReference type="GO" id="GO:0005829">
    <property type="term" value="C:cytosol"/>
    <property type="evidence" value="ECO:0007669"/>
    <property type="project" value="TreeGrafter"/>
</dbReference>